<dbReference type="PROSITE" id="PS00211">
    <property type="entry name" value="ABC_TRANSPORTER_1"/>
    <property type="match status" value="1"/>
</dbReference>
<feature type="domain" description="ABC transporter" evidence="5">
    <location>
        <begin position="5"/>
        <end position="178"/>
    </location>
</feature>
<dbReference type="PANTHER" id="PTHR19211">
    <property type="entry name" value="ATP-BINDING TRANSPORT PROTEIN-RELATED"/>
    <property type="match status" value="1"/>
</dbReference>
<dbReference type="STRING" id="454.Lisr_0643"/>
<evidence type="ECO:0000256" key="1">
    <source>
        <dbReference type="ARBA" id="ARBA00022737"/>
    </source>
</evidence>
<dbReference type="CDD" id="cd03221">
    <property type="entry name" value="ABCF_EF-3"/>
    <property type="match status" value="2"/>
</dbReference>
<proteinExistence type="predicted"/>
<dbReference type="InterPro" id="IPR050611">
    <property type="entry name" value="ABCF"/>
</dbReference>
<evidence type="ECO:0000313" key="6">
    <source>
        <dbReference type="EMBL" id="KTD31332.1"/>
    </source>
</evidence>
<dbReference type="SUPFAM" id="SSF52540">
    <property type="entry name" value="P-loop containing nucleoside triphosphate hydrolases"/>
    <property type="match status" value="2"/>
</dbReference>
<dbReference type="Gene3D" id="3.40.50.300">
    <property type="entry name" value="P-loop containing nucleotide triphosphate hydrolases"/>
    <property type="match status" value="3"/>
</dbReference>
<reference evidence="6 7" key="1">
    <citation type="submission" date="2015-11" db="EMBL/GenBank/DDBJ databases">
        <title>Genomic analysis of 38 Legionella species identifies large and diverse effector repertoires.</title>
        <authorList>
            <person name="Burstein D."/>
            <person name="Amaro F."/>
            <person name="Zusman T."/>
            <person name="Lifshitz Z."/>
            <person name="Cohen O."/>
            <person name="Gilbert J.A."/>
            <person name="Pupko T."/>
            <person name="Shuman H.A."/>
            <person name="Segal G."/>
        </authorList>
    </citation>
    <scope>NUCLEOTIDE SEQUENCE [LARGE SCALE GENOMIC DNA]</scope>
    <source>
        <strain evidence="6 7">Bercovier 4</strain>
    </source>
</reference>
<dbReference type="InterPro" id="IPR003593">
    <property type="entry name" value="AAA+_ATPase"/>
</dbReference>
<feature type="coiled-coil region" evidence="4">
    <location>
        <begin position="167"/>
        <end position="201"/>
    </location>
</feature>
<feature type="domain" description="ABC transporter" evidence="5">
    <location>
        <begin position="272"/>
        <end position="467"/>
    </location>
</feature>
<dbReference type="PANTHER" id="PTHR19211:SF14">
    <property type="entry name" value="ATP-BINDING CASSETTE SUB-FAMILY F MEMBER 1"/>
    <property type="match status" value="1"/>
</dbReference>
<dbReference type="Proteomes" id="UP000054761">
    <property type="component" value="Unassembled WGS sequence"/>
</dbReference>
<dbReference type="Pfam" id="PF00005">
    <property type="entry name" value="ABC_tran"/>
    <property type="match status" value="2"/>
</dbReference>
<evidence type="ECO:0000256" key="2">
    <source>
        <dbReference type="ARBA" id="ARBA00022741"/>
    </source>
</evidence>
<protein>
    <submittedName>
        <fullName evidence="6">ABC transporter ATP-binding protein Uup</fullName>
    </submittedName>
</protein>
<dbReference type="InterPro" id="IPR027417">
    <property type="entry name" value="P-loop_NTPase"/>
</dbReference>
<dbReference type="AlphaFoldDB" id="A0A0W0WG62"/>
<evidence type="ECO:0000256" key="3">
    <source>
        <dbReference type="ARBA" id="ARBA00022840"/>
    </source>
</evidence>
<dbReference type="SMART" id="SM00382">
    <property type="entry name" value="AAA"/>
    <property type="match status" value="2"/>
</dbReference>
<organism evidence="6 7">
    <name type="scientific">Legionella israelensis</name>
    <dbReference type="NCBI Taxonomy" id="454"/>
    <lineage>
        <taxon>Bacteria</taxon>
        <taxon>Pseudomonadati</taxon>
        <taxon>Pseudomonadota</taxon>
        <taxon>Gammaproteobacteria</taxon>
        <taxon>Legionellales</taxon>
        <taxon>Legionellaceae</taxon>
        <taxon>Legionella</taxon>
    </lineage>
</organism>
<comment type="caution">
    <text evidence="6">The sequence shown here is derived from an EMBL/GenBank/DDBJ whole genome shotgun (WGS) entry which is preliminary data.</text>
</comment>
<keyword evidence="3 6" id="KW-0067">ATP-binding</keyword>
<gene>
    <name evidence="6" type="primary">uup_1</name>
    <name evidence="6" type="ORF">Lisr_0643</name>
</gene>
<dbReference type="InterPro" id="IPR003439">
    <property type="entry name" value="ABC_transporter-like_ATP-bd"/>
</dbReference>
<dbReference type="EMBL" id="LNYH01000023">
    <property type="protein sequence ID" value="KTD31332.1"/>
    <property type="molecule type" value="Genomic_DNA"/>
</dbReference>
<dbReference type="GO" id="GO:0005524">
    <property type="term" value="F:ATP binding"/>
    <property type="evidence" value="ECO:0007669"/>
    <property type="project" value="UniProtKB-KW"/>
</dbReference>
<dbReference type="OrthoDB" id="9808609at2"/>
<dbReference type="GO" id="GO:0016887">
    <property type="term" value="F:ATP hydrolysis activity"/>
    <property type="evidence" value="ECO:0007669"/>
    <property type="project" value="InterPro"/>
</dbReference>
<keyword evidence="2" id="KW-0547">Nucleotide-binding</keyword>
<evidence type="ECO:0000256" key="4">
    <source>
        <dbReference type="SAM" id="Coils"/>
    </source>
</evidence>
<keyword evidence="7" id="KW-1185">Reference proteome</keyword>
<dbReference type="PROSITE" id="PS50893">
    <property type="entry name" value="ABC_TRANSPORTER_2"/>
    <property type="match status" value="2"/>
</dbReference>
<sequence>MSLLCSIHQLSLIYPEKICFEQFDACIYAGQKIALIGDNGCGKTSLLRMIAGQDSILDGDIRFNQDIPIGYVPQIPPGMDGLSGAERFQKALSKALSVHPELLILDEPTNHLDTNNRKQLLQFLQYYPGTLLVASHDKQLLSIVPKCLWSIKNSKVEQFDGQHEDFLREKEIQYGQLNEQLSQLEKKKRAVHHQLMKEQKRAKSAKEMGKKSVQNHKWPTIVSHAKMHRASMTSGKKRKQVKDKREDILVQMSTLDRPETIEPKFHLLSGFISHKSVVMIKDGIVGYPEKMLSHRINIQLCGQGRLVITGANGSGKSTLIKAIMNQSDVIRKGDWQVPEPQDIGYLDQHYQQLSQYETVLSTLETTRPDWTHQQIRSHLNDFLFKSNHVVNQSIDSLSGGEKARLSLAKIVAKPPKLLILDEMTNNLDVRTRNHVIQCLQQYPGAIIVISHDEDFLEQINIQDFLHLCTP</sequence>
<evidence type="ECO:0000313" key="7">
    <source>
        <dbReference type="Proteomes" id="UP000054761"/>
    </source>
</evidence>
<dbReference type="PATRIC" id="fig|454.4.peg.683"/>
<keyword evidence="1" id="KW-0677">Repeat</keyword>
<dbReference type="RefSeq" id="WP_058501024.1">
    <property type="nucleotide sequence ID" value="NZ_CAAAJA010000025.1"/>
</dbReference>
<dbReference type="InterPro" id="IPR017871">
    <property type="entry name" value="ABC_transporter-like_CS"/>
</dbReference>
<name>A0A0W0WG62_9GAMM</name>
<keyword evidence="4" id="KW-0175">Coiled coil</keyword>
<evidence type="ECO:0000259" key="5">
    <source>
        <dbReference type="PROSITE" id="PS50893"/>
    </source>
</evidence>
<accession>A0A0W0WG62</accession>